<dbReference type="GO" id="GO:0042952">
    <property type="term" value="P:beta-ketoadipate pathway"/>
    <property type="evidence" value="ECO:0007669"/>
    <property type="project" value="InterPro"/>
</dbReference>
<gene>
    <name evidence="3" type="ORF">rosmuc_01994</name>
</gene>
<proteinExistence type="predicted"/>
<dbReference type="Proteomes" id="UP000030021">
    <property type="component" value="Unassembled WGS sequence"/>
</dbReference>
<dbReference type="PANTHER" id="PTHR43798">
    <property type="entry name" value="MONOACYLGLYCEROL LIPASE"/>
    <property type="match status" value="1"/>
</dbReference>
<dbReference type="InterPro" id="IPR050266">
    <property type="entry name" value="AB_hydrolase_sf"/>
</dbReference>
<dbReference type="eggNOG" id="COG0596">
    <property type="taxonomic scope" value="Bacteria"/>
</dbReference>
<protein>
    <submittedName>
        <fullName evidence="3">3-oxoadipate enol-lactonase</fullName>
        <ecNumber evidence="3">3.1.1.24</ecNumber>
    </submittedName>
</protein>
<organism evidence="3 4">
    <name type="scientific">Roseovarius mucosus DSM 17069</name>
    <dbReference type="NCBI Taxonomy" id="1288298"/>
    <lineage>
        <taxon>Bacteria</taxon>
        <taxon>Pseudomonadati</taxon>
        <taxon>Pseudomonadota</taxon>
        <taxon>Alphaproteobacteria</taxon>
        <taxon>Rhodobacterales</taxon>
        <taxon>Roseobacteraceae</taxon>
        <taxon>Roseovarius</taxon>
    </lineage>
</organism>
<reference evidence="3 4" key="1">
    <citation type="submission" date="2013-01" db="EMBL/GenBank/DDBJ databases">
        <authorList>
            <person name="Fiebig A."/>
            <person name="Goeker M."/>
            <person name="Klenk H.-P.P."/>
        </authorList>
    </citation>
    <scope>NUCLEOTIDE SEQUENCE [LARGE SCALE GENOMIC DNA]</scope>
    <source>
        <strain evidence="3 4">DSM 17069</strain>
    </source>
</reference>
<dbReference type="Gene3D" id="3.40.50.1820">
    <property type="entry name" value="alpha/beta hydrolase"/>
    <property type="match status" value="1"/>
</dbReference>
<dbReference type="GO" id="GO:0047570">
    <property type="term" value="F:3-oxoadipate enol-lactonase activity"/>
    <property type="evidence" value="ECO:0007669"/>
    <property type="project" value="UniProtKB-EC"/>
</dbReference>
<dbReference type="ESTHER" id="9rhob-a6dz29">
    <property type="family name" value="Carboxymethylbutenolide_lactonase"/>
</dbReference>
<evidence type="ECO:0000313" key="4">
    <source>
        <dbReference type="Proteomes" id="UP000030021"/>
    </source>
</evidence>
<dbReference type="PRINTS" id="PR00111">
    <property type="entry name" value="ABHYDROLASE"/>
</dbReference>
<evidence type="ECO:0000256" key="1">
    <source>
        <dbReference type="ARBA" id="ARBA00022801"/>
    </source>
</evidence>
<dbReference type="EC" id="3.1.1.24" evidence="3"/>
<dbReference type="InterPro" id="IPR000073">
    <property type="entry name" value="AB_hydrolase_1"/>
</dbReference>
<sequence length="266" mass="28660">MAFLELDDVTLHYLDEGDPEGAPLVFAHALGTGTFLWDAVVPLLPAGLRIIRYDARGHGQSSTPPAPYAMGALIRDAERLLDHLQVREAMFVGLSIGGMVAQGLAVKRPDLIRALVLSNTGAKIGTPKLWAERIATARRAGGMAELARGSCERWFTRSYLKENKHLPWFERLCQHDPEGYAGCAAAISGTDFYTPTSGLRIPTLGIAGAEDGSTPPDLVRETVDLIPGSQFALMRRTGHVPPVDQPADYARLLSDFLHATGHIGAA</sequence>
<evidence type="ECO:0000259" key="2">
    <source>
        <dbReference type="Pfam" id="PF00561"/>
    </source>
</evidence>
<dbReference type="SUPFAM" id="SSF53474">
    <property type="entry name" value="alpha/beta-Hydrolases"/>
    <property type="match status" value="1"/>
</dbReference>
<dbReference type="OrthoDB" id="9793083at2"/>
<dbReference type="NCBIfam" id="TIGR02427">
    <property type="entry name" value="protocat_pcaD"/>
    <property type="match status" value="1"/>
</dbReference>
<dbReference type="PANTHER" id="PTHR43798:SF31">
    <property type="entry name" value="AB HYDROLASE SUPERFAMILY PROTEIN YCLE"/>
    <property type="match status" value="1"/>
</dbReference>
<dbReference type="RefSeq" id="WP_037272774.1">
    <property type="nucleotide sequence ID" value="NZ_KN293979.1"/>
</dbReference>
<dbReference type="STRING" id="215743.ROSMUCSMR3_01109"/>
<dbReference type="HOGENOM" id="CLU_020336_50_3_5"/>
<dbReference type="Pfam" id="PF00561">
    <property type="entry name" value="Abhydrolase_1"/>
    <property type="match status" value="1"/>
</dbReference>
<dbReference type="InterPro" id="IPR029058">
    <property type="entry name" value="AB_hydrolase_fold"/>
</dbReference>
<dbReference type="InterPro" id="IPR026968">
    <property type="entry name" value="PcaD/CatD"/>
</dbReference>
<accession>A0A0A0HMW8</accession>
<dbReference type="GO" id="GO:0016020">
    <property type="term" value="C:membrane"/>
    <property type="evidence" value="ECO:0007669"/>
    <property type="project" value="TreeGrafter"/>
</dbReference>
<dbReference type="AlphaFoldDB" id="A0A0A0HMW8"/>
<name>A0A0A0HMW8_9RHOB</name>
<keyword evidence="1 3" id="KW-0378">Hydrolase</keyword>
<dbReference type="EMBL" id="AONH01000010">
    <property type="protein sequence ID" value="KGM88296.1"/>
    <property type="molecule type" value="Genomic_DNA"/>
</dbReference>
<evidence type="ECO:0000313" key="3">
    <source>
        <dbReference type="EMBL" id="KGM88296.1"/>
    </source>
</evidence>
<feature type="domain" description="AB hydrolase-1" evidence="2">
    <location>
        <begin position="23"/>
        <end position="130"/>
    </location>
</feature>
<comment type="caution">
    <text evidence="3">The sequence shown here is derived from an EMBL/GenBank/DDBJ whole genome shotgun (WGS) entry which is preliminary data.</text>
</comment>
<dbReference type="PATRIC" id="fig|1288298.3.peg.2010"/>